<evidence type="ECO:0000256" key="1">
    <source>
        <dbReference type="SAM" id="Phobius"/>
    </source>
</evidence>
<protein>
    <submittedName>
        <fullName evidence="3">Class I chitinase</fullName>
    </submittedName>
</protein>
<dbReference type="PANTHER" id="PTHR22595">
    <property type="entry name" value="CHITINASE-RELATED"/>
    <property type="match status" value="1"/>
</dbReference>
<accession>I7MN47</accession>
<dbReference type="Proteomes" id="UP000009168">
    <property type="component" value="Unassembled WGS sequence"/>
</dbReference>
<sequence length="337" mass="37925">MKTHQIYLIFISLILLLLGSYIIISSNHPNKTSRDFKAWLSTIPPNPWGDTSLRALIRNLNGVVTVQQQDSWLESITEAAKSFPDFCNSGDEAKDKQEFSAFLTIIGYETSFNSANGFPCTIENGCPNCDVCSYNSLGKECLEDDLKQYFGRGPLQLSWNYNYGPFSQYYFQDDRLLSNPNILTTNQTYCWASAIWFWMTKQNYGGWCMPQVAWPGKNQCDLDCPNGPSSCKNSQCTSNHWMELQNASCHDAIHTGNGIGQVINIINGLYDCCPSSTYFAQGGHTIDRISSFVQILENWNEPIPFKVLNPAPIYDCPIALNHVNCQNIEQTGSCRAM</sequence>
<dbReference type="Gene3D" id="3.30.20.10">
    <property type="entry name" value="Endochitinase, domain 2"/>
    <property type="match status" value="1"/>
</dbReference>
<dbReference type="InterPro" id="IPR023346">
    <property type="entry name" value="Lysozyme-like_dom_sf"/>
</dbReference>
<name>I7MN47_TETTS</name>
<reference evidence="4" key="1">
    <citation type="journal article" date="2006" name="PLoS Biol.">
        <title>Macronuclear genome sequence of the ciliate Tetrahymena thermophila, a model eukaryote.</title>
        <authorList>
            <person name="Eisen J.A."/>
            <person name="Coyne R.S."/>
            <person name="Wu M."/>
            <person name="Wu D."/>
            <person name="Thiagarajan M."/>
            <person name="Wortman J.R."/>
            <person name="Badger J.H."/>
            <person name="Ren Q."/>
            <person name="Amedeo P."/>
            <person name="Jones K.M."/>
            <person name="Tallon L.J."/>
            <person name="Delcher A.L."/>
            <person name="Salzberg S.L."/>
            <person name="Silva J.C."/>
            <person name="Haas B.J."/>
            <person name="Majoros W.H."/>
            <person name="Farzad M."/>
            <person name="Carlton J.M."/>
            <person name="Smith R.K. Jr."/>
            <person name="Garg J."/>
            <person name="Pearlman R.E."/>
            <person name="Karrer K.M."/>
            <person name="Sun L."/>
            <person name="Manning G."/>
            <person name="Elde N.C."/>
            <person name="Turkewitz A.P."/>
            <person name="Asai D.J."/>
            <person name="Wilkes D.E."/>
            <person name="Wang Y."/>
            <person name="Cai H."/>
            <person name="Collins K."/>
            <person name="Stewart B.A."/>
            <person name="Lee S.R."/>
            <person name="Wilamowska K."/>
            <person name="Weinberg Z."/>
            <person name="Ruzzo W.L."/>
            <person name="Wloga D."/>
            <person name="Gaertig J."/>
            <person name="Frankel J."/>
            <person name="Tsao C.-C."/>
            <person name="Gorovsky M.A."/>
            <person name="Keeling P.J."/>
            <person name="Waller R.F."/>
            <person name="Patron N.J."/>
            <person name="Cherry J.M."/>
            <person name="Stover N.A."/>
            <person name="Krieger C.J."/>
            <person name="del Toro C."/>
            <person name="Ryder H.F."/>
            <person name="Williamson S.C."/>
            <person name="Barbeau R.A."/>
            <person name="Hamilton E.P."/>
            <person name="Orias E."/>
        </authorList>
    </citation>
    <scope>NUCLEOTIDE SEQUENCE [LARGE SCALE GENOMIC DNA]</scope>
    <source>
        <strain evidence="4">SB210</strain>
    </source>
</reference>
<keyword evidence="4" id="KW-1185">Reference proteome</keyword>
<dbReference type="PANTHER" id="PTHR22595:SF200">
    <property type="entry name" value="ENDOCHITINASE 1"/>
    <property type="match status" value="1"/>
</dbReference>
<dbReference type="HOGENOM" id="CLU_064211_0_0_1"/>
<dbReference type="Pfam" id="PF00182">
    <property type="entry name" value="Glyco_hydro_19"/>
    <property type="match status" value="1"/>
</dbReference>
<gene>
    <name evidence="3" type="ORF">TTHERM_00527400</name>
</gene>
<organism evidence="3 4">
    <name type="scientific">Tetrahymena thermophila (strain SB210)</name>
    <dbReference type="NCBI Taxonomy" id="312017"/>
    <lineage>
        <taxon>Eukaryota</taxon>
        <taxon>Sar</taxon>
        <taxon>Alveolata</taxon>
        <taxon>Ciliophora</taxon>
        <taxon>Intramacronucleata</taxon>
        <taxon>Oligohymenophorea</taxon>
        <taxon>Hymenostomatida</taxon>
        <taxon>Tetrahymenina</taxon>
        <taxon>Tetrahymenidae</taxon>
        <taxon>Tetrahymena</taxon>
    </lineage>
</organism>
<proteinExistence type="predicted"/>
<dbReference type="GeneID" id="7839253"/>
<dbReference type="InParanoid" id="I7MN47"/>
<keyword evidence="1" id="KW-1133">Transmembrane helix</keyword>
<dbReference type="OrthoDB" id="5985073at2759"/>
<dbReference type="eggNOG" id="KOG4742">
    <property type="taxonomic scope" value="Eukaryota"/>
</dbReference>
<dbReference type="EMBL" id="GG662209">
    <property type="protein sequence ID" value="EAS07903.1"/>
    <property type="molecule type" value="Genomic_DNA"/>
</dbReference>
<dbReference type="SUPFAM" id="SSF53955">
    <property type="entry name" value="Lysozyme-like"/>
    <property type="match status" value="1"/>
</dbReference>
<dbReference type="AlphaFoldDB" id="I7MN47"/>
<dbReference type="KEGG" id="tet:TTHERM_00527400"/>
<evidence type="ECO:0000259" key="2">
    <source>
        <dbReference type="Pfam" id="PF00182"/>
    </source>
</evidence>
<dbReference type="GO" id="GO:0004568">
    <property type="term" value="F:chitinase activity"/>
    <property type="evidence" value="ECO:0007669"/>
    <property type="project" value="InterPro"/>
</dbReference>
<dbReference type="GO" id="GO:0006032">
    <property type="term" value="P:chitin catabolic process"/>
    <property type="evidence" value="ECO:0007669"/>
    <property type="project" value="InterPro"/>
</dbReference>
<feature type="transmembrane region" description="Helical" evidence="1">
    <location>
        <begin position="6"/>
        <end position="24"/>
    </location>
</feature>
<evidence type="ECO:0000313" key="3">
    <source>
        <dbReference type="EMBL" id="EAS07903.1"/>
    </source>
</evidence>
<dbReference type="RefSeq" id="XP_001028145.1">
    <property type="nucleotide sequence ID" value="XM_001028145.3"/>
</dbReference>
<dbReference type="GO" id="GO:0016998">
    <property type="term" value="P:cell wall macromolecule catabolic process"/>
    <property type="evidence" value="ECO:0007669"/>
    <property type="project" value="InterPro"/>
</dbReference>
<evidence type="ECO:0000313" key="4">
    <source>
        <dbReference type="Proteomes" id="UP000009168"/>
    </source>
</evidence>
<keyword evidence="1" id="KW-0472">Membrane</keyword>
<dbReference type="GO" id="GO:0050832">
    <property type="term" value="P:defense response to fungus"/>
    <property type="evidence" value="ECO:0007669"/>
    <property type="project" value="TreeGrafter"/>
</dbReference>
<feature type="domain" description="Glycoside hydrolase family 19 catalytic" evidence="2">
    <location>
        <begin position="74"/>
        <end position="204"/>
    </location>
</feature>
<dbReference type="CDD" id="cd00325">
    <property type="entry name" value="chitinase_GH19"/>
    <property type="match status" value="1"/>
</dbReference>
<dbReference type="InterPro" id="IPR000726">
    <property type="entry name" value="Glyco_hydro_19_cat"/>
</dbReference>
<dbReference type="Gene3D" id="1.10.530.10">
    <property type="match status" value="1"/>
</dbReference>
<keyword evidence="1" id="KW-0812">Transmembrane</keyword>